<evidence type="ECO:0000256" key="1">
    <source>
        <dbReference type="ARBA" id="ARBA00005775"/>
    </source>
</evidence>
<sequence length="902" mass="101645">MHSDQYVSLRPGGGKGRPVGPRIGTSATSNFPSETPVALYNGKAYSFFIFEQGIAIICSKSEVKRIQYTKDFLFSLRDNFTCIPKEIRDAAQVIDSELGVPHDPEWSQPSSQTSGLLPTSRITDLDKRDWKAKPILDERTQEKPLRVISKKSDVDWRANKEPEHHVSDQRMQEQPVRETGRRSDTNWRLSKEPEHNDFLLRAPHKPEFPVPQFPSRQHDPLYNRQPDSQYVGQQESYLYPRQQEISLHPRQQDPQYARHYEPFLPTQQVDMARSAPAIARATNPWMARRNAMSEKEKVLRTVKGILNKLTPEKFDVLVDQLLKAGIDSAEILKGVISLVFDKAVLEPTFCPLYAELCVHLSKALPEFPSDEADGKPVTFRRILLNSCQEEFEGIDKLQAEVHQLTKSEEEAEHIEKEKFSKLRMLGNIKLIGELFKLKMIPEMIVHHCIQMLLGSDSKRPPAEENIEALCRLFVTVGKRLEESNKNTFVEAYFSQMKEYSTSSLLTPRIRFLILDTIDLRDNKWVPRREEVKAKTLHEIHAEAEKTLGIRSGTWNGRSAPGFMGFPGMMNPIVPGRPSGMMPGMPGLLPPAAVLPEHGPLIPNLFPGVDPEKWQYPVARGNKMIREGLMPPPILTPVGAYGMSPVNMRSNIGPNVRFCSHVNVPYIRSSSALLGDPSGRPGLNITPHLRHGPSLALNNATQRGLVRSIERVGTPAKQTMTASALPPGAVQKKTQSLLEEFFSLGDLDEALLCVRELNASDFHAQLVEMGVTMALESTDRARDLIPQLLNFLWSKRTLSQGDIHAGILLVADQLEDLTVDVPLAPKHLGCLIGKACLDGFVDLELLIDILRKVEDSFYRKSVYDEALKTIRVGPKSDRLMNQRYKLEECERLVGVVARIKLQT</sequence>
<dbReference type="PROSITE" id="PS51366">
    <property type="entry name" value="MI"/>
    <property type="match status" value="1"/>
</dbReference>
<dbReference type="PANTHER" id="PTHR23253">
    <property type="entry name" value="EUKARYOTIC TRANSLATION INITIATION FACTOR 4 GAMMA"/>
    <property type="match status" value="1"/>
</dbReference>
<comment type="similarity">
    <text evidence="1">Belongs to the eukaryotic initiation factor 4G family.</text>
</comment>
<dbReference type="GO" id="GO:0003743">
    <property type="term" value="F:translation initiation factor activity"/>
    <property type="evidence" value="ECO:0007669"/>
    <property type="project" value="UniProtKB-KW"/>
</dbReference>
<dbReference type="SMART" id="SM00543">
    <property type="entry name" value="MIF4G"/>
    <property type="match status" value="1"/>
</dbReference>
<dbReference type="Pfam" id="PF02847">
    <property type="entry name" value="MA3"/>
    <property type="match status" value="1"/>
</dbReference>
<keyword evidence="2" id="KW-0396">Initiation factor</keyword>
<dbReference type="InterPro" id="IPR003890">
    <property type="entry name" value="MIF4G-like_typ-3"/>
</dbReference>
<organism evidence="6 7">
    <name type="scientific">Ceratopteris richardii</name>
    <name type="common">Triangle waterfern</name>
    <dbReference type="NCBI Taxonomy" id="49495"/>
    <lineage>
        <taxon>Eukaryota</taxon>
        <taxon>Viridiplantae</taxon>
        <taxon>Streptophyta</taxon>
        <taxon>Embryophyta</taxon>
        <taxon>Tracheophyta</taxon>
        <taxon>Polypodiopsida</taxon>
        <taxon>Polypodiidae</taxon>
        <taxon>Polypodiales</taxon>
        <taxon>Pteridineae</taxon>
        <taxon>Pteridaceae</taxon>
        <taxon>Parkerioideae</taxon>
        <taxon>Ceratopteris</taxon>
    </lineage>
</organism>
<evidence type="ECO:0000256" key="4">
    <source>
        <dbReference type="SAM" id="MobiDB-lite"/>
    </source>
</evidence>
<dbReference type="SUPFAM" id="SSF48371">
    <property type="entry name" value="ARM repeat"/>
    <property type="match status" value="2"/>
</dbReference>
<protein>
    <recommendedName>
        <fullName evidence="5">MI domain-containing protein</fullName>
    </recommendedName>
</protein>
<evidence type="ECO:0000313" key="7">
    <source>
        <dbReference type="Proteomes" id="UP000825935"/>
    </source>
</evidence>
<dbReference type="OrthoDB" id="514777at2759"/>
<feature type="region of interest" description="Disordered" evidence="4">
    <location>
        <begin position="1"/>
        <end position="28"/>
    </location>
</feature>
<name>A0A8T2QBN0_CERRI</name>
<keyword evidence="7" id="KW-1185">Reference proteome</keyword>
<evidence type="ECO:0000256" key="2">
    <source>
        <dbReference type="ARBA" id="ARBA00022540"/>
    </source>
</evidence>
<dbReference type="EMBL" id="CM035441">
    <property type="protein sequence ID" value="KAH7281040.1"/>
    <property type="molecule type" value="Genomic_DNA"/>
</dbReference>
<feature type="domain" description="MI" evidence="5">
    <location>
        <begin position="728"/>
        <end position="850"/>
    </location>
</feature>
<dbReference type="Pfam" id="PF02854">
    <property type="entry name" value="MIF4G"/>
    <property type="match status" value="1"/>
</dbReference>
<dbReference type="InterPro" id="IPR016024">
    <property type="entry name" value="ARM-type_fold"/>
</dbReference>
<feature type="region of interest" description="Disordered" evidence="4">
    <location>
        <begin position="154"/>
        <end position="193"/>
    </location>
</feature>
<dbReference type="OMA" id="GAMDFKL"/>
<keyword evidence="3" id="KW-0648">Protein biosynthesis</keyword>
<evidence type="ECO:0000259" key="5">
    <source>
        <dbReference type="PROSITE" id="PS51366"/>
    </source>
</evidence>
<accession>A0A8T2QBN0</accession>
<dbReference type="PANTHER" id="PTHR23253:SF53">
    <property type="entry name" value="EUKARYOTIC TRANSLATION INITIATION FACTOR ISOFORM 4G-1"/>
    <property type="match status" value="1"/>
</dbReference>
<dbReference type="Gene3D" id="1.25.40.180">
    <property type="match status" value="2"/>
</dbReference>
<proteinExistence type="inferred from homology"/>
<dbReference type="SMART" id="SM00544">
    <property type="entry name" value="MA3"/>
    <property type="match status" value="1"/>
</dbReference>
<dbReference type="GO" id="GO:0003729">
    <property type="term" value="F:mRNA binding"/>
    <property type="evidence" value="ECO:0007669"/>
    <property type="project" value="TreeGrafter"/>
</dbReference>
<comment type="caution">
    <text evidence="6">The sequence shown here is derived from an EMBL/GenBank/DDBJ whole genome shotgun (WGS) entry which is preliminary data.</text>
</comment>
<dbReference type="GO" id="GO:0016281">
    <property type="term" value="C:eukaryotic translation initiation factor 4F complex"/>
    <property type="evidence" value="ECO:0007669"/>
    <property type="project" value="TreeGrafter"/>
</dbReference>
<evidence type="ECO:0000313" key="6">
    <source>
        <dbReference type="EMBL" id="KAH7281040.1"/>
    </source>
</evidence>
<dbReference type="Proteomes" id="UP000825935">
    <property type="component" value="Chromosome 36"/>
</dbReference>
<gene>
    <name evidence="6" type="ORF">KP509_36G027000</name>
</gene>
<dbReference type="AlphaFoldDB" id="A0A8T2QBN0"/>
<reference evidence="6" key="1">
    <citation type="submission" date="2021-08" db="EMBL/GenBank/DDBJ databases">
        <title>WGS assembly of Ceratopteris richardii.</title>
        <authorList>
            <person name="Marchant D.B."/>
            <person name="Chen G."/>
            <person name="Jenkins J."/>
            <person name="Shu S."/>
            <person name="Leebens-Mack J."/>
            <person name="Grimwood J."/>
            <person name="Schmutz J."/>
            <person name="Soltis P."/>
            <person name="Soltis D."/>
            <person name="Chen Z.-H."/>
        </authorList>
    </citation>
    <scope>NUCLEOTIDE SEQUENCE</scope>
    <source>
        <strain evidence="6">Whitten #5841</strain>
        <tissue evidence="6">Leaf</tissue>
    </source>
</reference>
<dbReference type="InterPro" id="IPR003891">
    <property type="entry name" value="Initiation_fac_eIF4g_MI"/>
</dbReference>
<evidence type="ECO:0000256" key="3">
    <source>
        <dbReference type="ARBA" id="ARBA00022917"/>
    </source>
</evidence>